<accession>A0A6P1P4G3</accession>
<protein>
    <submittedName>
        <fullName evidence="3">Helix-turn-helix domain-containing protein</fullName>
    </submittedName>
</protein>
<proteinExistence type="predicted"/>
<dbReference type="InterPro" id="IPR010982">
    <property type="entry name" value="Lambda_DNA-bd_dom_sf"/>
</dbReference>
<dbReference type="PROSITE" id="PS50943">
    <property type="entry name" value="HTH_CROC1"/>
    <property type="match status" value="1"/>
</dbReference>
<dbReference type="PANTHER" id="PTHR46558:SF11">
    <property type="entry name" value="HTH-TYPE TRANSCRIPTIONAL REGULATOR XRE"/>
    <property type="match status" value="1"/>
</dbReference>
<keyword evidence="4" id="KW-1185">Reference proteome</keyword>
<dbReference type="EMBL" id="CP047897">
    <property type="protein sequence ID" value="QHL89226.1"/>
    <property type="molecule type" value="Genomic_DNA"/>
</dbReference>
<dbReference type="RefSeq" id="WP_160694378.1">
    <property type="nucleotide sequence ID" value="NZ_CP047897.1"/>
</dbReference>
<reference evidence="3 4" key="1">
    <citation type="submission" date="2020-01" db="EMBL/GenBank/DDBJ databases">
        <authorList>
            <person name="Kim M."/>
        </authorList>
    </citation>
    <scope>NUCLEOTIDE SEQUENCE [LARGE SCALE GENOMIC DNA]</scope>
    <source>
        <strain evidence="3 4">BT10</strain>
    </source>
</reference>
<dbReference type="Gene3D" id="1.10.260.40">
    <property type="entry name" value="lambda repressor-like DNA-binding domains"/>
    <property type="match status" value="1"/>
</dbReference>
<dbReference type="InterPro" id="IPR036286">
    <property type="entry name" value="LexA/Signal_pep-like_sf"/>
</dbReference>
<dbReference type="Proteomes" id="UP000464214">
    <property type="component" value="Chromosome"/>
</dbReference>
<dbReference type="SMART" id="SM00530">
    <property type="entry name" value="HTH_XRE"/>
    <property type="match status" value="1"/>
</dbReference>
<dbReference type="InterPro" id="IPR001387">
    <property type="entry name" value="Cro/C1-type_HTH"/>
</dbReference>
<dbReference type="Gene3D" id="2.10.109.10">
    <property type="entry name" value="Umud Fragment, subunit A"/>
    <property type="match status" value="1"/>
</dbReference>
<organism evidence="3 4">
    <name type="scientific">Nibribacter ruber</name>
    <dbReference type="NCBI Taxonomy" id="2698458"/>
    <lineage>
        <taxon>Bacteria</taxon>
        <taxon>Pseudomonadati</taxon>
        <taxon>Bacteroidota</taxon>
        <taxon>Cytophagia</taxon>
        <taxon>Cytophagales</taxon>
        <taxon>Hymenobacteraceae</taxon>
        <taxon>Nibribacter</taxon>
    </lineage>
</organism>
<keyword evidence="1" id="KW-0238">DNA-binding</keyword>
<dbReference type="KEGG" id="nib:GU926_18030"/>
<dbReference type="Pfam" id="PF01381">
    <property type="entry name" value="HTH_3"/>
    <property type="match status" value="1"/>
</dbReference>
<dbReference type="GO" id="GO:0003677">
    <property type="term" value="F:DNA binding"/>
    <property type="evidence" value="ECO:0007669"/>
    <property type="project" value="UniProtKB-KW"/>
</dbReference>
<evidence type="ECO:0000313" key="4">
    <source>
        <dbReference type="Proteomes" id="UP000464214"/>
    </source>
</evidence>
<evidence type="ECO:0000256" key="1">
    <source>
        <dbReference type="ARBA" id="ARBA00023125"/>
    </source>
</evidence>
<name>A0A6P1P4G3_9BACT</name>
<dbReference type="PANTHER" id="PTHR46558">
    <property type="entry name" value="TRACRIPTIONAL REGULATORY PROTEIN-RELATED-RELATED"/>
    <property type="match status" value="1"/>
</dbReference>
<gene>
    <name evidence="3" type="ORF">GU926_18030</name>
</gene>
<sequence>MSCIGKNIKKIRTVKNLSQAGFAQLFDLARPSVGAYEEGRSEPKIDTLIQIARHFGVSLDLLITKELTVNDLYGFDIFKRDLHQSQLLKKVADTPEPSAQKAVLVMGALQAAYLTRRQEREFLESLPFIALPNASTTLHRAFEHQGSEMQYQQHGLRPGDLLYCAALPAQPEDLQPNELYVVVTDAQIMARRYQGLTQEGALSMKADNPDYEYLAVPVKDVREIWRIEGVYSTYLKSPSSIEERLARLESLVQGLLGKGTSLA</sequence>
<dbReference type="CDD" id="cd00093">
    <property type="entry name" value="HTH_XRE"/>
    <property type="match status" value="1"/>
</dbReference>
<evidence type="ECO:0000313" key="3">
    <source>
        <dbReference type="EMBL" id="QHL89226.1"/>
    </source>
</evidence>
<dbReference type="AlphaFoldDB" id="A0A6P1P4G3"/>
<evidence type="ECO:0000259" key="2">
    <source>
        <dbReference type="PROSITE" id="PS50943"/>
    </source>
</evidence>
<feature type="domain" description="HTH cro/C1-type" evidence="2">
    <location>
        <begin position="8"/>
        <end position="62"/>
    </location>
</feature>
<dbReference type="SUPFAM" id="SSF51306">
    <property type="entry name" value="LexA/Signal peptidase"/>
    <property type="match status" value="1"/>
</dbReference>
<dbReference type="SUPFAM" id="SSF47413">
    <property type="entry name" value="lambda repressor-like DNA-binding domains"/>
    <property type="match status" value="1"/>
</dbReference>